<keyword evidence="7" id="KW-1185">Reference proteome</keyword>
<feature type="domain" description="Ig-like" evidence="5">
    <location>
        <begin position="14"/>
        <end position="128"/>
    </location>
</feature>
<reference evidence="6" key="1">
    <citation type="submission" date="2025-08" db="UniProtKB">
        <authorList>
            <consortium name="Ensembl"/>
        </authorList>
    </citation>
    <scope>IDENTIFICATION</scope>
</reference>
<dbReference type="GO" id="GO:0009897">
    <property type="term" value="C:external side of plasma membrane"/>
    <property type="evidence" value="ECO:0007669"/>
    <property type="project" value="TreeGrafter"/>
</dbReference>
<name>A0A3P9CAY4_9CICH</name>
<evidence type="ECO:0000256" key="4">
    <source>
        <dbReference type="SAM" id="SignalP"/>
    </source>
</evidence>
<keyword evidence="2" id="KW-0472">Membrane</keyword>
<dbReference type="InterPro" id="IPR050504">
    <property type="entry name" value="IgSF_BTN/MOG"/>
</dbReference>
<dbReference type="Pfam" id="PF07686">
    <property type="entry name" value="V-set"/>
    <property type="match status" value="1"/>
</dbReference>
<sequence>MKTWVTWGWREFWPSFGIAFTGLTSEPGQNVTLPCRTPHLSVPIRAVVEWFRLDLQEGHVLMYRDEQFISMNQLPSFVNRVDLQDRQMKDRDVSLILKDVTSDDTGTFQCYVVQRGTNDRKSTVDHISTVYLRVVGSSDGHPAMKCRRLTQIQLNFLAFFSFLLKSIVKDI</sequence>
<dbReference type="SMART" id="SM00406">
    <property type="entry name" value="IGv"/>
    <property type="match status" value="1"/>
</dbReference>
<dbReference type="Proteomes" id="UP000265160">
    <property type="component" value="Unplaced"/>
</dbReference>
<dbReference type="GO" id="GO:0005102">
    <property type="term" value="F:signaling receptor binding"/>
    <property type="evidence" value="ECO:0007669"/>
    <property type="project" value="TreeGrafter"/>
</dbReference>
<dbReference type="InterPro" id="IPR013106">
    <property type="entry name" value="Ig_V-set"/>
</dbReference>
<dbReference type="PANTHER" id="PTHR24100:SF151">
    <property type="entry name" value="ICOS LIGAND"/>
    <property type="match status" value="1"/>
</dbReference>
<evidence type="ECO:0000259" key="5">
    <source>
        <dbReference type="PROSITE" id="PS50835"/>
    </source>
</evidence>
<dbReference type="SMART" id="SM00409">
    <property type="entry name" value="IG"/>
    <property type="match status" value="1"/>
</dbReference>
<dbReference type="GO" id="GO:0001817">
    <property type="term" value="P:regulation of cytokine production"/>
    <property type="evidence" value="ECO:0007669"/>
    <property type="project" value="TreeGrafter"/>
</dbReference>
<evidence type="ECO:0000313" key="7">
    <source>
        <dbReference type="Proteomes" id="UP000265160"/>
    </source>
</evidence>
<dbReference type="AlphaFoldDB" id="A0A3P9CAY4"/>
<evidence type="ECO:0000256" key="1">
    <source>
        <dbReference type="ARBA" id="ARBA00004370"/>
    </source>
</evidence>
<dbReference type="InterPro" id="IPR003599">
    <property type="entry name" value="Ig_sub"/>
</dbReference>
<dbReference type="PANTHER" id="PTHR24100">
    <property type="entry name" value="BUTYROPHILIN"/>
    <property type="match status" value="1"/>
</dbReference>
<reference evidence="6" key="2">
    <citation type="submission" date="2025-09" db="UniProtKB">
        <authorList>
            <consortium name="Ensembl"/>
        </authorList>
    </citation>
    <scope>IDENTIFICATION</scope>
</reference>
<evidence type="ECO:0000256" key="3">
    <source>
        <dbReference type="ARBA" id="ARBA00023319"/>
    </source>
</evidence>
<dbReference type="SUPFAM" id="SSF48726">
    <property type="entry name" value="Immunoglobulin"/>
    <property type="match status" value="1"/>
</dbReference>
<proteinExistence type="predicted"/>
<evidence type="ECO:0000256" key="2">
    <source>
        <dbReference type="ARBA" id="ARBA00023136"/>
    </source>
</evidence>
<comment type="subcellular location">
    <subcellularLocation>
        <location evidence="1">Membrane</location>
    </subcellularLocation>
</comment>
<dbReference type="InterPro" id="IPR007110">
    <property type="entry name" value="Ig-like_dom"/>
</dbReference>
<keyword evidence="4" id="KW-0732">Signal</keyword>
<accession>A0A3P9CAY4</accession>
<protein>
    <recommendedName>
        <fullName evidence="5">Ig-like domain-containing protein</fullName>
    </recommendedName>
</protein>
<dbReference type="GO" id="GO:0050852">
    <property type="term" value="P:T cell receptor signaling pathway"/>
    <property type="evidence" value="ECO:0007669"/>
    <property type="project" value="TreeGrafter"/>
</dbReference>
<feature type="chain" id="PRO_5018063307" description="Ig-like domain-containing protein" evidence="4">
    <location>
        <begin position="20"/>
        <end position="171"/>
    </location>
</feature>
<keyword evidence="3" id="KW-0393">Immunoglobulin domain</keyword>
<feature type="signal peptide" evidence="4">
    <location>
        <begin position="1"/>
        <end position="19"/>
    </location>
</feature>
<dbReference type="Gene3D" id="2.60.40.10">
    <property type="entry name" value="Immunoglobulins"/>
    <property type="match status" value="1"/>
</dbReference>
<dbReference type="Ensembl" id="ENSMZET00005020081.1">
    <property type="protein sequence ID" value="ENSMZEP00005019453.1"/>
    <property type="gene ID" value="ENSMZEG00005014606.1"/>
</dbReference>
<dbReference type="InterPro" id="IPR013783">
    <property type="entry name" value="Ig-like_fold"/>
</dbReference>
<organism evidence="6 7">
    <name type="scientific">Maylandia zebra</name>
    <name type="common">zebra mbuna</name>
    <dbReference type="NCBI Taxonomy" id="106582"/>
    <lineage>
        <taxon>Eukaryota</taxon>
        <taxon>Metazoa</taxon>
        <taxon>Chordata</taxon>
        <taxon>Craniata</taxon>
        <taxon>Vertebrata</taxon>
        <taxon>Euteleostomi</taxon>
        <taxon>Actinopterygii</taxon>
        <taxon>Neopterygii</taxon>
        <taxon>Teleostei</taxon>
        <taxon>Neoteleostei</taxon>
        <taxon>Acanthomorphata</taxon>
        <taxon>Ovalentaria</taxon>
        <taxon>Cichlomorphae</taxon>
        <taxon>Cichliformes</taxon>
        <taxon>Cichlidae</taxon>
        <taxon>African cichlids</taxon>
        <taxon>Pseudocrenilabrinae</taxon>
        <taxon>Haplochromini</taxon>
        <taxon>Maylandia</taxon>
        <taxon>Maylandia zebra complex</taxon>
    </lineage>
</organism>
<evidence type="ECO:0000313" key="6">
    <source>
        <dbReference type="Ensembl" id="ENSMZEP00005019453.1"/>
    </source>
</evidence>
<dbReference type="PROSITE" id="PS50835">
    <property type="entry name" value="IG_LIKE"/>
    <property type="match status" value="1"/>
</dbReference>
<dbReference type="InterPro" id="IPR036179">
    <property type="entry name" value="Ig-like_dom_sf"/>
</dbReference>